<dbReference type="InterPro" id="IPR002575">
    <property type="entry name" value="Aminoglycoside_PTrfase"/>
</dbReference>
<dbReference type="Gene3D" id="3.30.200.20">
    <property type="entry name" value="Phosphorylase Kinase, domain 1"/>
    <property type="match status" value="1"/>
</dbReference>
<accession>A0ABY7T5A3</accession>
<organism evidence="3 4">
    <name type="scientific">Mucilaginibacter jinjuensis</name>
    <dbReference type="NCBI Taxonomy" id="1176721"/>
    <lineage>
        <taxon>Bacteria</taxon>
        <taxon>Pseudomonadati</taxon>
        <taxon>Bacteroidota</taxon>
        <taxon>Sphingobacteriia</taxon>
        <taxon>Sphingobacteriales</taxon>
        <taxon>Sphingobacteriaceae</taxon>
        <taxon>Mucilaginibacter</taxon>
    </lineage>
</organism>
<feature type="domain" description="Aminoglycoside phosphotransferase" evidence="2">
    <location>
        <begin position="37"/>
        <end position="241"/>
    </location>
</feature>
<gene>
    <name evidence="3" type="ORF">PQO05_23125</name>
</gene>
<evidence type="ECO:0000313" key="4">
    <source>
        <dbReference type="Proteomes" id="UP001216139"/>
    </source>
</evidence>
<dbReference type="InterPro" id="IPR011009">
    <property type="entry name" value="Kinase-like_dom_sf"/>
</dbReference>
<evidence type="ECO:0000313" key="3">
    <source>
        <dbReference type="EMBL" id="WCT11630.1"/>
    </source>
</evidence>
<comment type="similarity">
    <text evidence="1">Belongs to the pseudomonas-type ThrB family.</text>
</comment>
<dbReference type="EMBL" id="CP117167">
    <property type="protein sequence ID" value="WCT11630.1"/>
    <property type="molecule type" value="Genomic_DNA"/>
</dbReference>
<dbReference type="Gene3D" id="3.90.1200.10">
    <property type="match status" value="1"/>
</dbReference>
<evidence type="ECO:0000256" key="1">
    <source>
        <dbReference type="ARBA" id="ARBA00038240"/>
    </source>
</evidence>
<evidence type="ECO:0000259" key="2">
    <source>
        <dbReference type="Pfam" id="PF01636"/>
    </source>
</evidence>
<keyword evidence="4" id="KW-1185">Reference proteome</keyword>
<dbReference type="Pfam" id="PF01636">
    <property type="entry name" value="APH"/>
    <property type="match status" value="1"/>
</dbReference>
<name>A0ABY7T5A3_9SPHI</name>
<sequence length="332" mass="39167">MKTFPAQYSTLAASALKEHIEEVYGFRGLTCRLLVHNVSDTYILESEQAKYIFKVYRKDYRTLNEIKGEVELLNILKDNSIPVSYPLTDLAGKQIQYFKAIEGMRYGVLFTFATGKVVLNPDDEQLKIIGRTMALMHHATSTCKLKHERIIYDIYSTVRGPLKLIRSRFEDLSQEYTYLQDLGAKVVAKLDEYDLTRFSYGYCHYDLLPKNFHFDDDNNITIFDFDWAGKALLVNDVMTFMVQLFFMARHQMITKEEADHKLKILIEAYRENRSLSDPEIELIPYLGIMYWIHAFGFYEANYDDFAITFFTPRFIKERVELIKVWVEWYCKF</sequence>
<proteinExistence type="inferred from homology"/>
<dbReference type="InterPro" id="IPR050249">
    <property type="entry name" value="Pseudomonas-type_ThrB"/>
</dbReference>
<reference evidence="3 4" key="1">
    <citation type="submission" date="2023-02" db="EMBL/GenBank/DDBJ databases">
        <title>Genome sequence of Mucilaginibacter jinjuensis strain KACC 16571.</title>
        <authorList>
            <person name="Kim S."/>
            <person name="Heo J."/>
            <person name="Kwon S.-W."/>
        </authorList>
    </citation>
    <scope>NUCLEOTIDE SEQUENCE [LARGE SCALE GENOMIC DNA]</scope>
    <source>
        <strain evidence="3 4">KACC 16571</strain>
    </source>
</reference>
<protein>
    <submittedName>
        <fullName evidence="3">Phosphotransferase</fullName>
    </submittedName>
</protein>
<dbReference type="PANTHER" id="PTHR21064:SF6">
    <property type="entry name" value="AMINOGLYCOSIDE PHOSPHOTRANSFERASE DOMAIN-CONTAINING PROTEIN"/>
    <property type="match status" value="1"/>
</dbReference>
<dbReference type="RefSeq" id="WP_273629819.1">
    <property type="nucleotide sequence ID" value="NZ_CP117167.1"/>
</dbReference>
<dbReference type="PANTHER" id="PTHR21064">
    <property type="entry name" value="AMINOGLYCOSIDE PHOSPHOTRANSFERASE DOMAIN-CONTAINING PROTEIN-RELATED"/>
    <property type="match status" value="1"/>
</dbReference>
<dbReference type="SUPFAM" id="SSF56112">
    <property type="entry name" value="Protein kinase-like (PK-like)"/>
    <property type="match status" value="1"/>
</dbReference>
<dbReference type="Proteomes" id="UP001216139">
    <property type="component" value="Chromosome"/>
</dbReference>